<dbReference type="OrthoDB" id="9133582at2"/>
<protein>
    <submittedName>
        <fullName evidence="3">Membrane protein</fullName>
    </submittedName>
</protein>
<dbReference type="EMBL" id="CP010951">
    <property type="protein sequence ID" value="AMO23173.1"/>
    <property type="molecule type" value="Genomic_DNA"/>
</dbReference>
<evidence type="ECO:0000313" key="3">
    <source>
        <dbReference type="EMBL" id="AMO23173.1"/>
    </source>
</evidence>
<gene>
    <name evidence="3" type="ORF">UC35_10065</name>
</gene>
<sequence>MANFARANIETLKKTASYYLMHITVAALVGYAVTGNLWMALTLSLVEPTVQAVAFFFHEKAWERIGRRRRGITGLQHGRTT</sequence>
<dbReference type="Pfam" id="PF09834">
    <property type="entry name" value="DUF2061"/>
    <property type="match status" value="1"/>
</dbReference>
<accession>A0A127JTF6</accession>
<dbReference type="InterPro" id="IPR018638">
    <property type="entry name" value="DUF2061_membrane"/>
</dbReference>
<proteinExistence type="predicted"/>
<keyword evidence="4" id="KW-1185">Reference proteome</keyword>
<evidence type="ECO:0000313" key="4">
    <source>
        <dbReference type="Proteomes" id="UP000070433"/>
    </source>
</evidence>
<feature type="domain" description="DUF2061" evidence="2">
    <location>
        <begin position="13"/>
        <end position="63"/>
    </location>
</feature>
<keyword evidence="1" id="KW-0472">Membrane</keyword>
<keyword evidence="1" id="KW-0812">Transmembrane</keyword>
<dbReference type="Proteomes" id="UP000070433">
    <property type="component" value="Chromosome"/>
</dbReference>
<feature type="transmembrane region" description="Helical" evidence="1">
    <location>
        <begin position="16"/>
        <end position="33"/>
    </location>
</feature>
<dbReference type="RefSeq" id="WP_061498792.1">
    <property type="nucleotide sequence ID" value="NZ_CP010951.1"/>
</dbReference>
<evidence type="ECO:0000259" key="2">
    <source>
        <dbReference type="Pfam" id="PF09834"/>
    </source>
</evidence>
<evidence type="ECO:0000256" key="1">
    <source>
        <dbReference type="SAM" id="Phobius"/>
    </source>
</evidence>
<dbReference type="AlphaFoldDB" id="A0A127JTF6"/>
<organism evidence="3 4">
    <name type="scientific">Ramlibacter tataouinensis</name>
    <dbReference type="NCBI Taxonomy" id="94132"/>
    <lineage>
        <taxon>Bacteria</taxon>
        <taxon>Pseudomonadati</taxon>
        <taxon>Pseudomonadota</taxon>
        <taxon>Betaproteobacteria</taxon>
        <taxon>Burkholderiales</taxon>
        <taxon>Comamonadaceae</taxon>
        <taxon>Ramlibacter</taxon>
    </lineage>
</organism>
<keyword evidence="1" id="KW-1133">Transmembrane helix</keyword>
<reference evidence="3 4" key="1">
    <citation type="journal article" date="2014" name="Int. J. Syst. Evol. Microbiol.">
        <title>Ramlibacter solisilvae sp. nov., isolated from forest soil, and emended description of the genus Ramlibacter.</title>
        <authorList>
            <person name="Lee H.J."/>
            <person name="Lee S.H."/>
            <person name="Lee S.S."/>
            <person name="Lee J.S."/>
            <person name="Kim Y."/>
            <person name="Kim S.C."/>
            <person name="Jeon C.O."/>
        </authorList>
    </citation>
    <scope>NUCLEOTIDE SEQUENCE [LARGE SCALE GENOMIC DNA]</scope>
    <source>
        <strain evidence="3 4">5-10</strain>
    </source>
</reference>
<name>A0A127JTF6_9BURK</name>